<evidence type="ECO:0000313" key="2">
    <source>
        <dbReference type="Proteomes" id="UP001157938"/>
    </source>
</evidence>
<gene>
    <name evidence="1" type="ORF">PFR001_LOCUS6608</name>
</gene>
<reference evidence="1 2" key="1">
    <citation type="submission" date="2021-11" db="EMBL/GenBank/DDBJ databases">
        <authorList>
            <person name="Islam A."/>
            <person name="Islam S."/>
            <person name="Flora M.S."/>
            <person name="Rahman M."/>
            <person name="Ziaur R.M."/>
            <person name="Epstein J.H."/>
            <person name="Hassan M."/>
            <person name="Klassen M."/>
            <person name="Woodard K."/>
            <person name="Webb A."/>
            <person name="Webby R.J."/>
            <person name="El Zowalaty M.E."/>
        </authorList>
    </citation>
    <scope>NUCLEOTIDE SEQUENCE [LARGE SCALE GENOMIC DNA]</scope>
    <source>
        <strain evidence="1">Pf1</strain>
    </source>
</reference>
<evidence type="ECO:0000313" key="1">
    <source>
        <dbReference type="EMBL" id="CAH0491339.1"/>
    </source>
</evidence>
<accession>A0ABN8CDT9</accession>
<proteinExistence type="predicted"/>
<organism evidence="1 2">
    <name type="scientific">Peronospora farinosa</name>
    <dbReference type="NCBI Taxonomy" id="134698"/>
    <lineage>
        <taxon>Eukaryota</taxon>
        <taxon>Sar</taxon>
        <taxon>Stramenopiles</taxon>
        <taxon>Oomycota</taxon>
        <taxon>Peronosporomycetes</taxon>
        <taxon>Peronosporales</taxon>
        <taxon>Peronosporaceae</taxon>
        <taxon>Peronospora</taxon>
    </lineage>
</organism>
<protein>
    <submittedName>
        <fullName evidence="1">Uncharacterized protein</fullName>
    </submittedName>
</protein>
<keyword evidence="2" id="KW-1185">Reference proteome</keyword>
<sequence>MRAFDILEGTNDIIRALRVGDESHPQEERGPSFSFESMAANLPVSAADEAAEAANAGITAAEAANAGITAAEPQTIDELEKKITQRKDEVISISDWIERLKPKNKHRMDEFQLLLSTLADSKHIKILLQRGGVSEDDQEKIISFYELLLSEHKNGFLSQTGLMQASFPYWDLRDYLY</sequence>
<dbReference type="Proteomes" id="UP001157938">
    <property type="component" value="Unassembled WGS sequence"/>
</dbReference>
<dbReference type="EMBL" id="CAKLBC010001334">
    <property type="protein sequence ID" value="CAH0491339.1"/>
    <property type="molecule type" value="Genomic_DNA"/>
</dbReference>
<comment type="caution">
    <text evidence="1">The sequence shown here is derived from an EMBL/GenBank/DDBJ whole genome shotgun (WGS) entry which is preliminary data.</text>
</comment>
<name>A0ABN8CDT9_9STRA</name>